<dbReference type="InterPro" id="IPR016160">
    <property type="entry name" value="Ald_DH_CS_CYS"/>
</dbReference>
<proteinExistence type="inferred from homology"/>
<dbReference type="InterPro" id="IPR016162">
    <property type="entry name" value="Ald_DH_N"/>
</dbReference>
<keyword evidence="2 6" id="KW-0560">Oxidoreductase</keyword>
<dbReference type="PANTHER" id="PTHR42804:SF1">
    <property type="entry name" value="ALDEHYDE DEHYDROGENASE-RELATED"/>
    <property type="match status" value="1"/>
</dbReference>
<dbReference type="InterPro" id="IPR016163">
    <property type="entry name" value="Ald_DH_C"/>
</dbReference>
<evidence type="ECO:0000256" key="1">
    <source>
        <dbReference type="ARBA" id="ARBA00009986"/>
    </source>
</evidence>
<feature type="domain" description="Aldehyde dehydrogenase" evidence="7">
    <location>
        <begin position="13"/>
        <end position="472"/>
    </location>
</feature>
<reference evidence="8 9" key="1">
    <citation type="submission" date="2016-10" db="EMBL/GenBank/DDBJ databases">
        <authorList>
            <person name="de Groot N.N."/>
        </authorList>
    </citation>
    <scope>NUCLEOTIDE SEQUENCE [LARGE SCALE GENOMIC DNA]</scope>
    <source>
        <strain evidence="8 9">OK461</strain>
    </source>
</reference>
<dbReference type="FunFam" id="3.40.605.10:FF:000007">
    <property type="entry name" value="NAD/NADP-dependent betaine aldehyde dehydrogenase"/>
    <property type="match status" value="1"/>
</dbReference>
<dbReference type="PROSITE" id="PS00687">
    <property type="entry name" value="ALDEHYDE_DEHYDR_GLU"/>
    <property type="match status" value="1"/>
</dbReference>
<evidence type="ECO:0000313" key="8">
    <source>
        <dbReference type="EMBL" id="SFG52948.1"/>
    </source>
</evidence>
<dbReference type="EMBL" id="FONR01000022">
    <property type="protein sequence ID" value="SFG52948.1"/>
    <property type="molecule type" value="Genomic_DNA"/>
</dbReference>
<dbReference type="GO" id="GO:0004029">
    <property type="term" value="F:aldehyde dehydrogenase (NAD+) activity"/>
    <property type="evidence" value="ECO:0007669"/>
    <property type="project" value="UniProtKB-EC"/>
</dbReference>
<sequence length="473" mass="49953">MIERREVLINGEWVPSAGTGVIEVENPVTEEVFATVPRGDAQDVDRAATAAAAAFDEWSRSSLSRRSEVLHALADIVESRADEITRTIVTEIGEPLSIATGHQTLSTVRHLRNTADALKDVDWDVPVGDTLVHRAPVGVVGAITPWNVPLLMIAMKVGAAVAAGCTVVLKGTEIAPMSSYFFAEATLEAGLPKGVFNLVCGNGPEIGEAIASHPKVDMVSLTGSPRAGSRVMELASASVKRVALELGGKSANLILDDLPEADLERAVTAGIEDAFRNSGQVCGGLTRMLVPRSRLAKAEEIAAARVARYVLGDPFAAETTLGPVVSGAQRGRVRALIQAGVDEGARLVAGGGEQPEGLDKGYFVRPTVFTGAPELRIAREEIFGPVVTIIPFDSEEEGIAIANDSQYGLAGGVWAATTERAREVALRLRTGRIRLNGSPVNARAPHGGFKLSGIGRENGRFGIEEFLEYQSIG</sequence>
<dbReference type="InterPro" id="IPR029510">
    <property type="entry name" value="Ald_DH_CS_GLU"/>
</dbReference>
<dbReference type="Gene3D" id="3.40.605.10">
    <property type="entry name" value="Aldehyde Dehydrogenase, Chain A, domain 1"/>
    <property type="match status" value="1"/>
</dbReference>
<comment type="similarity">
    <text evidence="1 6">Belongs to the aldehyde dehydrogenase family.</text>
</comment>
<dbReference type="OrthoDB" id="6882680at2"/>
<dbReference type="Gene3D" id="3.40.309.10">
    <property type="entry name" value="Aldehyde Dehydrogenase, Chain A, domain 2"/>
    <property type="match status" value="1"/>
</dbReference>
<evidence type="ECO:0000313" key="9">
    <source>
        <dbReference type="Proteomes" id="UP000181942"/>
    </source>
</evidence>
<feature type="active site" evidence="5">
    <location>
        <position position="245"/>
    </location>
</feature>
<dbReference type="InterPro" id="IPR016161">
    <property type="entry name" value="Ald_DH/histidinol_DH"/>
</dbReference>
<dbReference type="PANTHER" id="PTHR42804">
    <property type="entry name" value="ALDEHYDE DEHYDROGENASE"/>
    <property type="match status" value="1"/>
</dbReference>
<dbReference type="SUPFAM" id="SSF53720">
    <property type="entry name" value="ALDH-like"/>
    <property type="match status" value="1"/>
</dbReference>
<evidence type="ECO:0000256" key="5">
    <source>
        <dbReference type="PROSITE-ProRule" id="PRU10007"/>
    </source>
</evidence>
<dbReference type="CDD" id="cd07138">
    <property type="entry name" value="ALDH_CddD_SSP0762"/>
    <property type="match status" value="1"/>
</dbReference>
<name>A0A1I2SJM3_9ACTN</name>
<accession>A0A1I2SJM3</accession>
<evidence type="ECO:0000259" key="7">
    <source>
        <dbReference type="Pfam" id="PF00171"/>
    </source>
</evidence>
<evidence type="ECO:0000256" key="6">
    <source>
        <dbReference type="RuleBase" id="RU003345"/>
    </source>
</evidence>
<comment type="catalytic activity">
    <reaction evidence="4">
        <text>an aldehyde + NAD(+) + H2O = a carboxylate + NADH + 2 H(+)</text>
        <dbReference type="Rhea" id="RHEA:16185"/>
        <dbReference type="ChEBI" id="CHEBI:15377"/>
        <dbReference type="ChEBI" id="CHEBI:15378"/>
        <dbReference type="ChEBI" id="CHEBI:17478"/>
        <dbReference type="ChEBI" id="CHEBI:29067"/>
        <dbReference type="ChEBI" id="CHEBI:57540"/>
        <dbReference type="ChEBI" id="CHEBI:57945"/>
        <dbReference type="EC" id="1.2.1.3"/>
    </reaction>
</comment>
<evidence type="ECO:0000256" key="2">
    <source>
        <dbReference type="ARBA" id="ARBA00023002"/>
    </source>
</evidence>
<protein>
    <recommendedName>
        <fullName evidence="3">aldehyde dehydrogenase (NAD(+))</fullName>
        <ecNumber evidence="3">1.2.1.3</ecNumber>
    </recommendedName>
</protein>
<gene>
    <name evidence="8" type="ORF">SAMN02787118_12257</name>
</gene>
<organism evidence="8 9">
    <name type="scientific">Streptomyces mirabilis</name>
    <dbReference type="NCBI Taxonomy" id="68239"/>
    <lineage>
        <taxon>Bacteria</taxon>
        <taxon>Bacillati</taxon>
        <taxon>Actinomycetota</taxon>
        <taxon>Actinomycetes</taxon>
        <taxon>Kitasatosporales</taxon>
        <taxon>Streptomycetaceae</taxon>
        <taxon>Streptomyces</taxon>
    </lineage>
</organism>
<dbReference type="AlphaFoldDB" id="A0A1I2SJM3"/>
<evidence type="ECO:0000256" key="4">
    <source>
        <dbReference type="ARBA" id="ARBA00049194"/>
    </source>
</evidence>
<dbReference type="EC" id="1.2.1.3" evidence="3"/>
<dbReference type="PROSITE" id="PS00070">
    <property type="entry name" value="ALDEHYDE_DEHYDR_CYS"/>
    <property type="match status" value="1"/>
</dbReference>
<dbReference type="Proteomes" id="UP000181942">
    <property type="component" value="Unassembled WGS sequence"/>
</dbReference>
<evidence type="ECO:0000256" key="3">
    <source>
        <dbReference type="ARBA" id="ARBA00024226"/>
    </source>
</evidence>
<dbReference type="Pfam" id="PF00171">
    <property type="entry name" value="Aldedh"/>
    <property type="match status" value="1"/>
</dbReference>
<dbReference type="InterPro" id="IPR015590">
    <property type="entry name" value="Aldehyde_DH_dom"/>
</dbReference>
<dbReference type="RefSeq" id="WP_075032105.1">
    <property type="nucleotide sequence ID" value="NZ_FONR01000022.1"/>
</dbReference>